<keyword evidence="2" id="KW-1185">Reference proteome</keyword>
<dbReference type="Proteomes" id="UP000290092">
    <property type="component" value="Unassembled WGS sequence"/>
</dbReference>
<protein>
    <submittedName>
        <fullName evidence="1">Uncharacterized protein</fullName>
    </submittedName>
</protein>
<evidence type="ECO:0000313" key="1">
    <source>
        <dbReference type="EMBL" id="RXK15800.1"/>
    </source>
</evidence>
<dbReference type="EMBL" id="NXID01000021">
    <property type="protein sequence ID" value="RXK15800.1"/>
    <property type="molecule type" value="Genomic_DNA"/>
</dbReference>
<accession>A0AAX2AGM4</accession>
<dbReference type="RefSeq" id="WP_114842831.1">
    <property type="nucleotide sequence ID" value="NZ_CP031219.1"/>
</dbReference>
<organism evidence="1 2">
    <name type="scientific">Malaciobacter mytili LMG 24559</name>
    <dbReference type="NCBI Taxonomy" id="1032238"/>
    <lineage>
        <taxon>Bacteria</taxon>
        <taxon>Pseudomonadati</taxon>
        <taxon>Campylobacterota</taxon>
        <taxon>Epsilonproteobacteria</taxon>
        <taxon>Campylobacterales</taxon>
        <taxon>Arcobacteraceae</taxon>
        <taxon>Malaciobacter</taxon>
    </lineage>
</organism>
<gene>
    <name evidence="1" type="ORF">CP985_06835</name>
</gene>
<name>A0AAX2AGM4_9BACT</name>
<comment type="caution">
    <text evidence="1">The sequence shown here is derived from an EMBL/GenBank/DDBJ whole genome shotgun (WGS) entry which is preliminary data.</text>
</comment>
<reference evidence="1 2" key="1">
    <citation type="submission" date="2017-09" db="EMBL/GenBank/DDBJ databases">
        <title>Genomics of the genus Arcobacter.</title>
        <authorList>
            <person name="Perez-Cataluna A."/>
            <person name="Figueras M.J."/>
            <person name="Salas-Masso N."/>
        </authorList>
    </citation>
    <scope>NUCLEOTIDE SEQUENCE [LARGE SCALE GENOMIC DNA]</scope>
    <source>
        <strain evidence="1 2">CECT 7386</strain>
    </source>
</reference>
<dbReference type="KEGG" id="amyt:AMYT_2479"/>
<proteinExistence type="predicted"/>
<evidence type="ECO:0000313" key="2">
    <source>
        <dbReference type="Proteomes" id="UP000290092"/>
    </source>
</evidence>
<sequence>MERRNWSLKALSELNYIDSLDSEQKADGLVRWHNEYFTTNTINDFDLEINDLERLSELIFKNINFLKSYRDETRIELTNTKKLKEFAKNK</sequence>
<dbReference type="AlphaFoldDB" id="A0AAX2AGM4"/>